<organism evidence="1 2">
    <name type="scientific">Longivirga aurantiaca</name>
    <dbReference type="NCBI Taxonomy" id="1837743"/>
    <lineage>
        <taxon>Bacteria</taxon>
        <taxon>Bacillati</taxon>
        <taxon>Actinomycetota</taxon>
        <taxon>Actinomycetes</taxon>
        <taxon>Sporichthyales</taxon>
        <taxon>Sporichthyaceae</taxon>
        <taxon>Longivirga</taxon>
    </lineage>
</organism>
<accession>A0ABW1T4K3</accession>
<dbReference type="Proteomes" id="UP001596138">
    <property type="component" value="Unassembled WGS sequence"/>
</dbReference>
<keyword evidence="2" id="KW-1185">Reference proteome</keyword>
<comment type="caution">
    <text evidence="1">The sequence shown here is derived from an EMBL/GenBank/DDBJ whole genome shotgun (WGS) entry which is preliminary data.</text>
</comment>
<name>A0ABW1T4K3_9ACTN</name>
<protein>
    <submittedName>
        <fullName evidence="1">TIGR04255 family protein</fullName>
    </submittedName>
</protein>
<proteinExistence type="predicted"/>
<sequence>MSSREVYPNAPLVLVAAEIRHPDAGTLSDREKQQLKRALADELPVARPLNRPAGMVATIGPGVAAPQFQPTTAISSPRFLSRDLITSATFHADAVVIETTEYPGFEAFLALTQRVLSARLSVGSLDGVERLGLRYIDEIRVPSVGDTSSWRDWIGPTLLGPNHLADQLELTNDAWQGISTYSGKLDAGDFEQMSLVLRYGTGEGYALAPDGDLRRKTPPPGPFFLIDIDSYWGPATQAVPELDLNAVTSALEALHGPVRTLFESSITDRLRDEVLRRDGK</sequence>
<dbReference type="InterPro" id="IPR026349">
    <property type="entry name" value="CHP04255"/>
</dbReference>
<evidence type="ECO:0000313" key="1">
    <source>
        <dbReference type="EMBL" id="MFC6239681.1"/>
    </source>
</evidence>
<dbReference type="RefSeq" id="WP_386768995.1">
    <property type="nucleotide sequence ID" value="NZ_JBHSTI010000058.1"/>
</dbReference>
<evidence type="ECO:0000313" key="2">
    <source>
        <dbReference type="Proteomes" id="UP001596138"/>
    </source>
</evidence>
<reference evidence="2" key="1">
    <citation type="journal article" date="2019" name="Int. J. Syst. Evol. Microbiol.">
        <title>The Global Catalogue of Microorganisms (GCM) 10K type strain sequencing project: providing services to taxonomists for standard genome sequencing and annotation.</title>
        <authorList>
            <consortium name="The Broad Institute Genomics Platform"/>
            <consortium name="The Broad Institute Genome Sequencing Center for Infectious Disease"/>
            <person name="Wu L."/>
            <person name="Ma J."/>
        </authorList>
    </citation>
    <scope>NUCLEOTIDE SEQUENCE [LARGE SCALE GENOMIC DNA]</scope>
    <source>
        <strain evidence="2">CGMCC 4.7317</strain>
    </source>
</reference>
<gene>
    <name evidence="1" type="ORF">ACFQGU_17550</name>
</gene>
<dbReference type="EMBL" id="JBHSTI010000058">
    <property type="protein sequence ID" value="MFC6239681.1"/>
    <property type="molecule type" value="Genomic_DNA"/>
</dbReference>
<dbReference type="NCBIfam" id="TIGR04255">
    <property type="entry name" value="sporadTIGR04255"/>
    <property type="match status" value="1"/>
</dbReference>